<dbReference type="EMBL" id="KQ964258">
    <property type="protein sequence ID" value="KXJ88544.1"/>
    <property type="molecule type" value="Genomic_DNA"/>
</dbReference>
<dbReference type="CDD" id="cd04301">
    <property type="entry name" value="NAT_SF"/>
    <property type="match status" value="1"/>
</dbReference>
<dbReference type="OrthoDB" id="10039976at2759"/>
<sequence>MVLDIENRAWGRDGSDGKYIVSTDPELVQVDEVNRMFGSDVMWWAQGLPREELAKALRNSLCFGLPRFLEDTPVNAMIDDRQSLKQVGFARLVTDGVTFAWLTDVYVVAEHQGRGLARFLMESIKDVISEWRYLRRFMLLASDSMDLYRKTLGVKDWRELGTDAVGVGVLEGPSGQRPSH</sequence>
<dbReference type="Pfam" id="PF00583">
    <property type="entry name" value="Acetyltransf_1"/>
    <property type="match status" value="1"/>
</dbReference>
<dbReference type="InterPro" id="IPR053144">
    <property type="entry name" value="Acetyltransferase_Butenolide"/>
</dbReference>
<reference evidence="3" key="1">
    <citation type="submission" date="2016-02" db="EMBL/GenBank/DDBJ databases">
        <title>Draft genome sequence of Microdochium bolleyi, a fungal endophyte of beachgrass.</title>
        <authorList>
            <consortium name="DOE Joint Genome Institute"/>
            <person name="David A.S."/>
            <person name="May G."/>
            <person name="Haridas S."/>
            <person name="Lim J."/>
            <person name="Wang M."/>
            <person name="Labutti K."/>
            <person name="Lipzen A."/>
            <person name="Barry K."/>
            <person name="Grigoriev I.V."/>
        </authorList>
    </citation>
    <scope>NUCLEOTIDE SEQUENCE [LARGE SCALE GENOMIC DNA]</scope>
    <source>
        <strain evidence="3">J235TASD1</strain>
    </source>
</reference>
<name>A0A136IU13_9PEZI</name>
<accession>A0A136IU13</accession>
<dbReference type="Gene3D" id="3.40.630.30">
    <property type="match status" value="1"/>
</dbReference>
<dbReference type="InterPro" id="IPR000182">
    <property type="entry name" value="GNAT_dom"/>
</dbReference>
<feature type="domain" description="N-acetyltransferase" evidence="1">
    <location>
        <begin position="25"/>
        <end position="176"/>
    </location>
</feature>
<gene>
    <name evidence="2" type="ORF">Micbo1qcDRAFT_207260</name>
</gene>
<dbReference type="InParanoid" id="A0A136IU13"/>
<dbReference type="PANTHER" id="PTHR43233">
    <property type="entry name" value="FAMILY N-ACETYLTRANSFERASE, PUTATIVE (AFU_ORTHOLOGUE AFUA_6G03350)-RELATED"/>
    <property type="match status" value="1"/>
</dbReference>
<evidence type="ECO:0000313" key="2">
    <source>
        <dbReference type="EMBL" id="KXJ88544.1"/>
    </source>
</evidence>
<dbReference type="PROSITE" id="PS51186">
    <property type="entry name" value="GNAT"/>
    <property type="match status" value="1"/>
</dbReference>
<proteinExistence type="predicted"/>
<dbReference type="SUPFAM" id="SSF55729">
    <property type="entry name" value="Acyl-CoA N-acyltransferases (Nat)"/>
    <property type="match status" value="1"/>
</dbReference>
<dbReference type="Proteomes" id="UP000070501">
    <property type="component" value="Unassembled WGS sequence"/>
</dbReference>
<protein>
    <recommendedName>
        <fullName evidence="1">N-acetyltransferase domain-containing protein</fullName>
    </recommendedName>
</protein>
<dbReference type="AlphaFoldDB" id="A0A136IU13"/>
<keyword evidence="3" id="KW-1185">Reference proteome</keyword>
<evidence type="ECO:0000259" key="1">
    <source>
        <dbReference type="PROSITE" id="PS51186"/>
    </source>
</evidence>
<evidence type="ECO:0000313" key="3">
    <source>
        <dbReference type="Proteomes" id="UP000070501"/>
    </source>
</evidence>
<dbReference type="InterPro" id="IPR016181">
    <property type="entry name" value="Acyl_CoA_acyltransferase"/>
</dbReference>
<dbReference type="STRING" id="196109.A0A136IU13"/>
<dbReference type="PANTHER" id="PTHR43233:SF1">
    <property type="entry name" value="FAMILY N-ACETYLTRANSFERASE, PUTATIVE (AFU_ORTHOLOGUE AFUA_6G03350)-RELATED"/>
    <property type="match status" value="1"/>
</dbReference>
<dbReference type="GO" id="GO:0016747">
    <property type="term" value="F:acyltransferase activity, transferring groups other than amino-acyl groups"/>
    <property type="evidence" value="ECO:0007669"/>
    <property type="project" value="InterPro"/>
</dbReference>
<organism evidence="2 3">
    <name type="scientific">Microdochium bolleyi</name>
    <dbReference type="NCBI Taxonomy" id="196109"/>
    <lineage>
        <taxon>Eukaryota</taxon>
        <taxon>Fungi</taxon>
        <taxon>Dikarya</taxon>
        <taxon>Ascomycota</taxon>
        <taxon>Pezizomycotina</taxon>
        <taxon>Sordariomycetes</taxon>
        <taxon>Xylariomycetidae</taxon>
        <taxon>Xylariales</taxon>
        <taxon>Microdochiaceae</taxon>
        <taxon>Microdochium</taxon>
    </lineage>
</organism>